<keyword evidence="5" id="KW-0560">Oxidoreductase</keyword>
<organism evidence="7 8">
    <name type="scientific">Trichomonas vaginalis (strain ATCC PRA-98 / G3)</name>
    <dbReference type="NCBI Taxonomy" id="412133"/>
    <lineage>
        <taxon>Eukaryota</taxon>
        <taxon>Metamonada</taxon>
        <taxon>Parabasalia</taxon>
        <taxon>Trichomonadida</taxon>
        <taxon>Trichomonadidae</taxon>
        <taxon>Trichomonas</taxon>
    </lineage>
</organism>
<dbReference type="RefSeq" id="XP_001317615.1">
    <property type="nucleotide sequence ID" value="XM_001317580.1"/>
</dbReference>
<keyword evidence="8" id="KW-1185">Reference proteome</keyword>
<protein>
    <submittedName>
        <fullName evidence="7">Nitroreductase family protein</fullName>
    </submittedName>
</protein>
<dbReference type="SMR" id="A2EPP9"/>
<dbReference type="InterPro" id="IPR029479">
    <property type="entry name" value="Nitroreductase"/>
</dbReference>
<evidence type="ECO:0000256" key="4">
    <source>
        <dbReference type="ARBA" id="ARBA00022643"/>
    </source>
</evidence>
<dbReference type="PANTHER" id="PTHR43673">
    <property type="entry name" value="NAD(P)H NITROREDUCTASE YDGI-RELATED"/>
    <property type="match status" value="1"/>
</dbReference>
<proteinExistence type="inferred from homology"/>
<dbReference type="GO" id="GO:0016491">
    <property type="term" value="F:oxidoreductase activity"/>
    <property type="evidence" value="ECO:0007669"/>
    <property type="project" value="UniProtKB-KW"/>
</dbReference>
<sequence length="181" mass="20079">MALAALKHRRTIRNFDPNYVIPKEQLTEIVNMGLNSPSAKNLQSIDLVVITNKKKIKELNDICYSCFPKEVQANFDMRKGKYAVSNTVVGDAPCVILLVKNERAEKWVQVDAGMMLMSLIVAAQEFKLESLPMGSVCHAKVEEHFGLKPGSLLVGLGLGKVNKKPIVDNKTILSKVQFVPE</sequence>
<evidence type="ECO:0000256" key="1">
    <source>
        <dbReference type="ARBA" id="ARBA00001917"/>
    </source>
</evidence>
<keyword evidence="3" id="KW-0285">Flavoprotein</keyword>
<feature type="domain" description="Nitroreductase" evidence="6">
    <location>
        <begin position="6"/>
        <end position="160"/>
    </location>
</feature>
<comment type="similarity">
    <text evidence="2">Belongs to the nitroreductase family.</text>
</comment>
<dbReference type="AlphaFoldDB" id="A2EPP9"/>
<dbReference type="InterPro" id="IPR000415">
    <property type="entry name" value="Nitroreductase-like"/>
</dbReference>
<accession>A2EPP9</accession>
<evidence type="ECO:0000256" key="2">
    <source>
        <dbReference type="ARBA" id="ARBA00007118"/>
    </source>
</evidence>
<dbReference type="InParanoid" id="A2EPP9"/>
<gene>
    <name evidence="7" type="ORF">TVAG_131260</name>
</gene>
<evidence type="ECO:0000256" key="5">
    <source>
        <dbReference type="ARBA" id="ARBA00023002"/>
    </source>
</evidence>
<reference evidence="7" key="1">
    <citation type="submission" date="2006-10" db="EMBL/GenBank/DDBJ databases">
        <authorList>
            <person name="Amadeo P."/>
            <person name="Zhao Q."/>
            <person name="Wortman J."/>
            <person name="Fraser-Liggett C."/>
            <person name="Carlton J."/>
        </authorList>
    </citation>
    <scope>NUCLEOTIDE SEQUENCE</scope>
    <source>
        <strain evidence="7">G3</strain>
    </source>
</reference>
<dbReference type="Pfam" id="PF00881">
    <property type="entry name" value="Nitroreductase"/>
    <property type="match status" value="1"/>
</dbReference>
<evidence type="ECO:0000256" key="3">
    <source>
        <dbReference type="ARBA" id="ARBA00022630"/>
    </source>
</evidence>
<evidence type="ECO:0000313" key="7">
    <source>
        <dbReference type="EMBL" id="EAY05392.1"/>
    </source>
</evidence>
<evidence type="ECO:0000313" key="8">
    <source>
        <dbReference type="Proteomes" id="UP000001542"/>
    </source>
</evidence>
<dbReference type="SUPFAM" id="SSF55469">
    <property type="entry name" value="FMN-dependent nitroreductase-like"/>
    <property type="match status" value="1"/>
</dbReference>
<name>A2EPP9_TRIV3</name>
<evidence type="ECO:0000259" key="6">
    <source>
        <dbReference type="Pfam" id="PF00881"/>
    </source>
</evidence>
<dbReference type="Gene3D" id="3.40.109.10">
    <property type="entry name" value="NADH Oxidase"/>
    <property type="match status" value="1"/>
</dbReference>
<dbReference type="VEuPathDB" id="TrichDB:TVAGG3_0603510"/>
<dbReference type="Proteomes" id="UP000001542">
    <property type="component" value="Unassembled WGS sequence"/>
</dbReference>
<dbReference type="PANTHER" id="PTHR43673:SF2">
    <property type="entry name" value="NITROREDUCTASE"/>
    <property type="match status" value="1"/>
</dbReference>
<dbReference type="OrthoDB" id="24785at2759"/>
<dbReference type="VEuPathDB" id="TrichDB:TVAG_131260"/>
<reference evidence="7" key="2">
    <citation type="journal article" date="2007" name="Science">
        <title>Draft genome sequence of the sexually transmitted pathogen Trichomonas vaginalis.</title>
        <authorList>
            <person name="Carlton J.M."/>
            <person name="Hirt R.P."/>
            <person name="Silva J.C."/>
            <person name="Delcher A.L."/>
            <person name="Schatz M."/>
            <person name="Zhao Q."/>
            <person name="Wortman J.R."/>
            <person name="Bidwell S.L."/>
            <person name="Alsmark U.C.M."/>
            <person name="Besteiro S."/>
            <person name="Sicheritz-Ponten T."/>
            <person name="Noel C.J."/>
            <person name="Dacks J.B."/>
            <person name="Foster P.G."/>
            <person name="Simillion C."/>
            <person name="Van de Peer Y."/>
            <person name="Miranda-Saavedra D."/>
            <person name="Barton G.J."/>
            <person name="Westrop G.D."/>
            <person name="Mueller S."/>
            <person name="Dessi D."/>
            <person name="Fiori P.L."/>
            <person name="Ren Q."/>
            <person name="Paulsen I."/>
            <person name="Zhang H."/>
            <person name="Bastida-Corcuera F.D."/>
            <person name="Simoes-Barbosa A."/>
            <person name="Brown M.T."/>
            <person name="Hayes R.D."/>
            <person name="Mukherjee M."/>
            <person name="Okumura C.Y."/>
            <person name="Schneider R."/>
            <person name="Smith A.J."/>
            <person name="Vanacova S."/>
            <person name="Villalvazo M."/>
            <person name="Haas B.J."/>
            <person name="Pertea M."/>
            <person name="Feldblyum T.V."/>
            <person name="Utterback T.R."/>
            <person name="Shu C.L."/>
            <person name="Osoegawa K."/>
            <person name="de Jong P.J."/>
            <person name="Hrdy I."/>
            <person name="Horvathova L."/>
            <person name="Zubacova Z."/>
            <person name="Dolezal P."/>
            <person name="Malik S.B."/>
            <person name="Logsdon J.M. Jr."/>
            <person name="Henze K."/>
            <person name="Gupta A."/>
            <person name="Wang C.C."/>
            <person name="Dunne R.L."/>
            <person name="Upcroft J.A."/>
            <person name="Upcroft P."/>
            <person name="White O."/>
            <person name="Salzberg S.L."/>
            <person name="Tang P."/>
            <person name="Chiu C.-H."/>
            <person name="Lee Y.-S."/>
            <person name="Embley T.M."/>
            <person name="Coombs G.H."/>
            <person name="Mottram J.C."/>
            <person name="Tachezy J."/>
            <person name="Fraser-Liggett C.M."/>
            <person name="Johnson P.J."/>
        </authorList>
    </citation>
    <scope>NUCLEOTIDE SEQUENCE [LARGE SCALE GENOMIC DNA]</scope>
    <source>
        <strain evidence="7">G3</strain>
    </source>
</reference>
<dbReference type="EMBL" id="DS113450">
    <property type="protein sequence ID" value="EAY05392.1"/>
    <property type="molecule type" value="Genomic_DNA"/>
</dbReference>
<dbReference type="KEGG" id="tva:4763258"/>
<comment type="cofactor">
    <cofactor evidence="1">
        <name>FMN</name>
        <dbReference type="ChEBI" id="CHEBI:58210"/>
    </cofactor>
</comment>
<keyword evidence="4" id="KW-0288">FMN</keyword>